<evidence type="ECO:0000313" key="1">
    <source>
        <dbReference type="EMBL" id="CCD44147.1"/>
    </source>
</evidence>
<evidence type="ECO:0000313" key="2">
    <source>
        <dbReference type="Proteomes" id="UP000008177"/>
    </source>
</evidence>
<gene>
    <name evidence="1" type="ORF">BofuT4_uP057270.1</name>
</gene>
<name>G2XUH7_BOTF4</name>
<accession>G2XUH7</accession>
<proteinExistence type="predicted"/>
<organism evidence="1 2">
    <name type="scientific">Botryotinia fuckeliana (strain T4)</name>
    <name type="common">Noble rot fungus</name>
    <name type="synonym">Botrytis cinerea</name>
    <dbReference type="NCBI Taxonomy" id="999810"/>
    <lineage>
        <taxon>Eukaryota</taxon>
        <taxon>Fungi</taxon>
        <taxon>Dikarya</taxon>
        <taxon>Ascomycota</taxon>
        <taxon>Pezizomycotina</taxon>
        <taxon>Leotiomycetes</taxon>
        <taxon>Helotiales</taxon>
        <taxon>Sclerotiniaceae</taxon>
        <taxon>Botrytis</taxon>
    </lineage>
</organism>
<sequence length="44" mass="4955">MVIHNASKSSYIFGSVRGGVYWYEKDTEDLAPTNHVGTLYYIGN</sequence>
<dbReference type="InParanoid" id="G2XUH7"/>
<dbReference type="HOGENOM" id="CLU_3224452_0_0_1"/>
<dbReference type="AlphaFoldDB" id="G2XUH7"/>
<dbReference type="Proteomes" id="UP000008177">
    <property type="component" value="Unplaced contigs"/>
</dbReference>
<protein>
    <submittedName>
        <fullName evidence="1">Uncharacterized protein</fullName>
    </submittedName>
</protein>
<dbReference type="EMBL" id="FQ790270">
    <property type="protein sequence ID" value="CCD44147.1"/>
    <property type="molecule type" value="Genomic_DNA"/>
</dbReference>
<reference evidence="2" key="1">
    <citation type="journal article" date="2011" name="PLoS Genet.">
        <title>Genomic analysis of the necrotrophic fungal pathogens Sclerotinia sclerotiorum and Botrytis cinerea.</title>
        <authorList>
            <person name="Amselem J."/>
            <person name="Cuomo C.A."/>
            <person name="van Kan J.A."/>
            <person name="Viaud M."/>
            <person name="Benito E.P."/>
            <person name="Couloux A."/>
            <person name="Coutinho P.M."/>
            <person name="de Vries R.P."/>
            <person name="Dyer P.S."/>
            <person name="Fillinger S."/>
            <person name="Fournier E."/>
            <person name="Gout L."/>
            <person name="Hahn M."/>
            <person name="Kohn L."/>
            <person name="Lapalu N."/>
            <person name="Plummer K.M."/>
            <person name="Pradier J.M."/>
            <person name="Quevillon E."/>
            <person name="Sharon A."/>
            <person name="Simon A."/>
            <person name="ten Have A."/>
            <person name="Tudzynski B."/>
            <person name="Tudzynski P."/>
            <person name="Wincker P."/>
            <person name="Andrew M."/>
            <person name="Anthouard V."/>
            <person name="Beever R.E."/>
            <person name="Beffa R."/>
            <person name="Benoit I."/>
            <person name="Bouzid O."/>
            <person name="Brault B."/>
            <person name="Chen Z."/>
            <person name="Choquer M."/>
            <person name="Collemare J."/>
            <person name="Cotton P."/>
            <person name="Danchin E.G."/>
            <person name="Da Silva C."/>
            <person name="Gautier A."/>
            <person name="Giraud C."/>
            <person name="Giraud T."/>
            <person name="Gonzalez C."/>
            <person name="Grossetete S."/>
            <person name="Guldener U."/>
            <person name="Henrissat B."/>
            <person name="Howlett B.J."/>
            <person name="Kodira C."/>
            <person name="Kretschmer M."/>
            <person name="Lappartient A."/>
            <person name="Leroch M."/>
            <person name="Levis C."/>
            <person name="Mauceli E."/>
            <person name="Neuveglise C."/>
            <person name="Oeser B."/>
            <person name="Pearson M."/>
            <person name="Poulain J."/>
            <person name="Poussereau N."/>
            <person name="Quesneville H."/>
            <person name="Rascle C."/>
            <person name="Schumacher J."/>
            <person name="Segurens B."/>
            <person name="Sexton A."/>
            <person name="Silva E."/>
            <person name="Sirven C."/>
            <person name="Soanes D.M."/>
            <person name="Talbot N.J."/>
            <person name="Templeton M."/>
            <person name="Yandava C."/>
            <person name="Yarden O."/>
            <person name="Zeng Q."/>
            <person name="Rollins J.A."/>
            <person name="Lebrun M.H."/>
            <person name="Dickman M."/>
        </authorList>
    </citation>
    <scope>NUCLEOTIDE SEQUENCE [LARGE SCALE GENOMIC DNA]</scope>
    <source>
        <strain evidence="2">T4</strain>
    </source>
</reference>